<keyword evidence="4" id="KW-1185">Reference proteome</keyword>
<evidence type="ECO:0000313" key="3">
    <source>
        <dbReference type="EMBL" id="KAG5469528.1"/>
    </source>
</evidence>
<reference evidence="4" key="2">
    <citation type="journal article" date="2021" name="Sci. Data">
        <title>Chromosome-scale genome sequencing, assembly and annotation of six genomes from subfamily Leishmaniinae.</title>
        <authorList>
            <person name="Almutairi H."/>
            <person name="Urbaniak M.D."/>
            <person name="Bates M.D."/>
            <person name="Jariyapan N."/>
            <person name="Kwakye-Nuako G."/>
            <person name="Thomaz Soccol V."/>
            <person name="Al-Salem W.S."/>
            <person name="Dillon R.J."/>
            <person name="Bates P.A."/>
            <person name="Gatherer D."/>
        </authorList>
    </citation>
    <scope>NUCLEOTIDE SEQUENCE [LARGE SCALE GENOMIC DNA]</scope>
</reference>
<sequence>MFTETSEKYSAADGTMNQPLEKNEKNVADEYTAVEEFAPSTTTVASGAAGDARVGASYAEYMEAKAQLEEARASHERRVQEIAQDSLGCDINSIPSLEELRRERTRLTEEVRHHKDEQDSLALDIEGLEGAADVYQLAARVQRLEHFVKRAMQYVEETLPLEVEKTVEEDRYQSNLELCAYIQGLQKRRTNTLQKIAAVQEMMNKRSRLQSAFDEAVDKPENEDPMEAKAAKHTQENKDECAVLHQKIRKFRSMVTKLQIDIAKESKESKKMEDRMCACIRNVELANARDARLCKELNSRNSAVTTNSQLLMDQLNVEHYGFDSTLKTRQLLEDIKDRQTAGDGTLGDQSQHMRDASFASLGTPQSRTNSMTASQRAVKLPMVAMKRTESQRARDNAVREAREELSQSLRRTNSTGNNQLSRAASFSKPPLVAMKPTASQRSRDSALREEREGALALRSRQRSNSLGSEVRTPSVSARLGA</sequence>
<name>A0A836H3X5_9TRYP</name>
<organism evidence="3 4">
    <name type="scientific">Leishmania martiniquensis</name>
    <dbReference type="NCBI Taxonomy" id="1580590"/>
    <lineage>
        <taxon>Eukaryota</taxon>
        <taxon>Discoba</taxon>
        <taxon>Euglenozoa</taxon>
        <taxon>Kinetoplastea</taxon>
        <taxon>Metakinetoplastina</taxon>
        <taxon>Trypanosomatida</taxon>
        <taxon>Trypanosomatidae</taxon>
        <taxon>Leishmaniinae</taxon>
        <taxon>Leishmania</taxon>
    </lineage>
</organism>
<feature type="compositionally biased region" description="Basic and acidic residues" evidence="2">
    <location>
        <begin position="441"/>
        <end position="453"/>
    </location>
</feature>
<reference evidence="4" key="1">
    <citation type="journal article" date="2021" name="Microbiol. Resour. Announc.">
        <title>LGAAP: Leishmaniinae Genome Assembly and Annotation Pipeline.</title>
        <authorList>
            <person name="Almutairi H."/>
            <person name="Urbaniak M.D."/>
            <person name="Bates M.D."/>
            <person name="Jariyapan N."/>
            <person name="Kwakye-Nuako G."/>
            <person name="Thomaz-Soccol V."/>
            <person name="Al-Salem W.S."/>
            <person name="Dillon R.J."/>
            <person name="Bates P.A."/>
            <person name="Gatherer D."/>
        </authorList>
    </citation>
    <scope>NUCLEOTIDE SEQUENCE [LARGE SCALE GENOMIC DNA]</scope>
</reference>
<feature type="region of interest" description="Disordered" evidence="2">
    <location>
        <begin position="1"/>
        <end position="26"/>
    </location>
</feature>
<evidence type="ECO:0000256" key="1">
    <source>
        <dbReference type="SAM" id="Coils"/>
    </source>
</evidence>
<gene>
    <name evidence="3" type="ORF">LSCM1_02751</name>
</gene>
<dbReference type="RefSeq" id="XP_067175701.1">
    <property type="nucleotide sequence ID" value="XM_067320326.1"/>
</dbReference>
<feature type="compositionally biased region" description="Basic and acidic residues" evidence="2">
    <location>
        <begin position="386"/>
        <end position="405"/>
    </location>
</feature>
<proteinExistence type="predicted"/>
<feature type="region of interest" description="Disordered" evidence="2">
    <location>
        <begin position="385"/>
        <end position="481"/>
    </location>
</feature>
<feature type="compositionally biased region" description="Polar residues" evidence="2">
    <location>
        <begin position="462"/>
        <end position="475"/>
    </location>
</feature>
<dbReference type="SMR" id="A0A836H3X5"/>
<dbReference type="AlphaFoldDB" id="A0A836H3X5"/>
<dbReference type="OrthoDB" id="265280at2759"/>
<dbReference type="KEGG" id="lmat:92512838"/>
<dbReference type="GeneID" id="92512838"/>
<evidence type="ECO:0000256" key="2">
    <source>
        <dbReference type="SAM" id="MobiDB-lite"/>
    </source>
</evidence>
<accession>A0A836H3X5</accession>
<protein>
    <submittedName>
        <fullName evidence="3">Uncharacterized protein</fullName>
    </submittedName>
</protein>
<dbReference type="Proteomes" id="UP000673552">
    <property type="component" value="Unassembled WGS sequence"/>
</dbReference>
<feature type="coiled-coil region" evidence="1">
    <location>
        <begin position="58"/>
        <end position="117"/>
    </location>
</feature>
<feature type="compositionally biased region" description="Polar residues" evidence="2">
    <location>
        <begin position="406"/>
        <end position="424"/>
    </location>
</feature>
<evidence type="ECO:0000313" key="4">
    <source>
        <dbReference type="Proteomes" id="UP000673552"/>
    </source>
</evidence>
<dbReference type="EMBL" id="JAFEUZ010000033">
    <property type="protein sequence ID" value="KAG5469528.1"/>
    <property type="molecule type" value="Genomic_DNA"/>
</dbReference>
<comment type="caution">
    <text evidence="3">The sequence shown here is derived from an EMBL/GenBank/DDBJ whole genome shotgun (WGS) entry which is preliminary data.</text>
</comment>
<keyword evidence="1" id="KW-0175">Coiled coil</keyword>